<keyword evidence="3" id="KW-0808">Transferase</keyword>
<dbReference type="GO" id="GO:0009103">
    <property type="term" value="P:lipopolysaccharide biosynthetic process"/>
    <property type="evidence" value="ECO:0007669"/>
    <property type="project" value="UniProtKB-KW"/>
</dbReference>
<sequence length="238" mass="27764">MPKAYSISVFFPCYNDAKSISKLIRDSFLILKKLTPNHEVIVIDDGSTDSSRSVLKKLTLIYPRLKLVFHERNLGYGGALRSGFKAATKELIFYTDGDGQYDVKEFSILLSLMTKDVDFVNGIKMSRRDPTYRVFIGNLYSFVARWMFFLPTYDVDCDFRLIRRLLLKKIDLQSNSGSICVELVKKAQRAGAKFRQVSIHHRERKWGESQFFRIDRILTTFFELGRLWIKLMVIDKMK</sequence>
<dbReference type="PANTHER" id="PTHR48090:SF3">
    <property type="entry name" value="UNDECAPRENYL-PHOSPHATE 4-DEOXY-4-FORMAMIDO-L-ARABINOSE TRANSFERASE"/>
    <property type="match status" value="1"/>
</dbReference>
<keyword evidence="2" id="KW-0328">Glycosyltransferase</keyword>
<dbReference type="EMBL" id="MFDE01000001">
    <property type="protein sequence ID" value="OGE39388.1"/>
    <property type="molecule type" value="Genomic_DNA"/>
</dbReference>
<comment type="caution">
    <text evidence="9">The sequence shown here is derived from an EMBL/GenBank/DDBJ whole genome shotgun (WGS) entry which is preliminary data.</text>
</comment>
<protein>
    <recommendedName>
        <fullName evidence="8">Glycosyltransferase 2-like domain-containing protein</fullName>
    </recommendedName>
</protein>
<evidence type="ECO:0000256" key="5">
    <source>
        <dbReference type="ARBA" id="ARBA00022985"/>
    </source>
</evidence>
<evidence type="ECO:0000313" key="9">
    <source>
        <dbReference type="EMBL" id="OGE39388.1"/>
    </source>
</evidence>
<keyword evidence="1" id="KW-1003">Cell membrane</keyword>
<organism evidence="9 10">
    <name type="scientific">Candidatus Daviesbacteria bacterium RIFCSPHIGHO2_12_FULL_37_11</name>
    <dbReference type="NCBI Taxonomy" id="1797777"/>
    <lineage>
        <taxon>Bacteria</taxon>
        <taxon>Candidatus Daviesiibacteriota</taxon>
    </lineage>
</organism>
<evidence type="ECO:0000256" key="4">
    <source>
        <dbReference type="ARBA" id="ARBA00022692"/>
    </source>
</evidence>
<keyword evidence="4" id="KW-0812">Transmembrane</keyword>
<keyword evidence="5" id="KW-0448">Lipopolysaccharide biosynthesis</keyword>
<dbReference type="PANTHER" id="PTHR48090">
    <property type="entry name" value="UNDECAPRENYL-PHOSPHATE 4-DEOXY-4-FORMAMIDO-L-ARABINOSE TRANSFERASE-RELATED"/>
    <property type="match status" value="1"/>
</dbReference>
<evidence type="ECO:0000256" key="6">
    <source>
        <dbReference type="ARBA" id="ARBA00022989"/>
    </source>
</evidence>
<dbReference type="InterPro" id="IPR029044">
    <property type="entry name" value="Nucleotide-diphossugar_trans"/>
</dbReference>
<dbReference type="SUPFAM" id="SSF53448">
    <property type="entry name" value="Nucleotide-diphospho-sugar transferases"/>
    <property type="match status" value="1"/>
</dbReference>
<keyword evidence="6" id="KW-1133">Transmembrane helix</keyword>
<evidence type="ECO:0000256" key="7">
    <source>
        <dbReference type="ARBA" id="ARBA00023136"/>
    </source>
</evidence>
<reference evidence="9 10" key="1">
    <citation type="journal article" date="2016" name="Nat. Commun.">
        <title>Thousands of microbial genomes shed light on interconnected biogeochemical processes in an aquifer system.</title>
        <authorList>
            <person name="Anantharaman K."/>
            <person name="Brown C.T."/>
            <person name="Hug L.A."/>
            <person name="Sharon I."/>
            <person name="Castelle C.J."/>
            <person name="Probst A.J."/>
            <person name="Thomas B.C."/>
            <person name="Singh A."/>
            <person name="Wilkins M.J."/>
            <person name="Karaoz U."/>
            <person name="Brodie E.L."/>
            <person name="Williams K.H."/>
            <person name="Hubbard S.S."/>
            <person name="Banfield J.F."/>
        </authorList>
    </citation>
    <scope>NUCLEOTIDE SEQUENCE [LARGE SCALE GENOMIC DNA]</scope>
</reference>
<gene>
    <name evidence="9" type="ORF">A3F00_02020</name>
</gene>
<dbReference type="Gene3D" id="3.90.550.10">
    <property type="entry name" value="Spore Coat Polysaccharide Biosynthesis Protein SpsA, Chain A"/>
    <property type="match status" value="1"/>
</dbReference>
<evidence type="ECO:0000256" key="3">
    <source>
        <dbReference type="ARBA" id="ARBA00022679"/>
    </source>
</evidence>
<keyword evidence="7" id="KW-0472">Membrane</keyword>
<name>A0A1F5KET6_9BACT</name>
<evidence type="ECO:0000256" key="2">
    <source>
        <dbReference type="ARBA" id="ARBA00022676"/>
    </source>
</evidence>
<dbReference type="CDD" id="cd04179">
    <property type="entry name" value="DPM_DPG-synthase_like"/>
    <property type="match status" value="1"/>
</dbReference>
<evidence type="ECO:0000313" key="10">
    <source>
        <dbReference type="Proteomes" id="UP000176527"/>
    </source>
</evidence>
<accession>A0A1F5KET6</accession>
<proteinExistence type="predicted"/>
<dbReference type="InterPro" id="IPR050256">
    <property type="entry name" value="Glycosyltransferase_2"/>
</dbReference>
<evidence type="ECO:0000259" key="8">
    <source>
        <dbReference type="Pfam" id="PF00535"/>
    </source>
</evidence>
<dbReference type="GO" id="GO:0099621">
    <property type="term" value="F:undecaprenyl-phosphate 4-deoxy-4-formamido-L-arabinose transferase activity"/>
    <property type="evidence" value="ECO:0007669"/>
    <property type="project" value="TreeGrafter"/>
</dbReference>
<dbReference type="Pfam" id="PF00535">
    <property type="entry name" value="Glycos_transf_2"/>
    <property type="match status" value="1"/>
</dbReference>
<dbReference type="Proteomes" id="UP000176527">
    <property type="component" value="Unassembled WGS sequence"/>
</dbReference>
<dbReference type="AlphaFoldDB" id="A0A1F5KET6"/>
<dbReference type="InterPro" id="IPR001173">
    <property type="entry name" value="Glyco_trans_2-like"/>
</dbReference>
<evidence type="ECO:0000256" key="1">
    <source>
        <dbReference type="ARBA" id="ARBA00022475"/>
    </source>
</evidence>
<feature type="domain" description="Glycosyltransferase 2-like" evidence="8">
    <location>
        <begin position="8"/>
        <end position="169"/>
    </location>
</feature>
<dbReference type="GO" id="GO:0005886">
    <property type="term" value="C:plasma membrane"/>
    <property type="evidence" value="ECO:0007669"/>
    <property type="project" value="TreeGrafter"/>
</dbReference>